<feature type="domain" description="DUF1232" evidence="5">
    <location>
        <begin position="72"/>
        <end position="107"/>
    </location>
</feature>
<evidence type="ECO:0000256" key="4">
    <source>
        <dbReference type="ARBA" id="ARBA00023136"/>
    </source>
</evidence>
<evidence type="ECO:0000313" key="6">
    <source>
        <dbReference type="EMBL" id="EJX07706.1"/>
    </source>
</evidence>
<evidence type="ECO:0000256" key="3">
    <source>
        <dbReference type="ARBA" id="ARBA00022989"/>
    </source>
</evidence>
<accession>J9D4T3</accession>
<evidence type="ECO:0000259" key="5">
    <source>
        <dbReference type="Pfam" id="PF06803"/>
    </source>
</evidence>
<dbReference type="EMBL" id="AMCI01000809">
    <property type="protein sequence ID" value="EJX07706.1"/>
    <property type="molecule type" value="Genomic_DNA"/>
</dbReference>
<dbReference type="InterPro" id="IPR010652">
    <property type="entry name" value="DUF1232"/>
</dbReference>
<keyword evidence="4" id="KW-0472">Membrane</keyword>
<name>J9D4T3_9ZZZZ</name>
<proteinExistence type="predicted"/>
<protein>
    <submittedName>
        <fullName evidence="6">Protein containing DUF1232</fullName>
    </submittedName>
</protein>
<evidence type="ECO:0000256" key="1">
    <source>
        <dbReference type="ARBA" id="ARBA00004127"/>
    </source>
</evidence>
<dbReference type="GO" id="GO:0012505">
    <property type="term" value="C:endomembrane system"/>
    <property type="evidence" value="ECO:0007669"/>
    <property type="project" value="UniProtKB-SubCell"/>
</dbReference>
<comment type="subcellular location">
    <subcellularLocation>
        <location evidence="1">Endomembrane system</location>
        <topology evidence="1">Multi-pass membrane protein</topology>
    </subcellularLocation>
</comment>
<keyword evidence="3" id="KW-1133">Transmembrane helix</keyword>
<evidence type="ECO:0000256" key="2">
    <source>
        <dbReference type="ARBA" id="ARBA00022692"/>
    </source>
</evidence>
<sequence length="128" mass="14595">MKTINAFLKGKCMRLAKYAITHPQQMKATLQQLSKMTQRQGLEEVKDKLLLMGAYLKAIATGTYKDYNKEKLLLVVAACVYVISPLDLVPDFLVGIGFADDITIVIWAFSQLKDELHRFENNHQLLQH</sequence>
<organism evidence="6">
    <name type="scientific">gut metagenome</name>
    <dbReference type="NCBI Taxonomy" id="749906"/>
    <lineage>
        <taxon>unclassified sequences</taxon>
        <taxon>metagenomes</taxon>
        <taxon>organismal metagenomes</taxon>
    </lineage>
</organism>
<keyword evidence="2" id="KW-0812">Transmembrane</keyword>
<reference evidence="6" key="1">
    <citation type="journal article" date="2012" name="PLoS ONE">
        <title>Gene sets for utilization of primary and secondary nutrition supplies in the distal gut of endangered iberian lynx.</title>
        <authorList>
            <person name="Alcaide M."/>
            <person name="Messina E."/>
            <person name="Richter M."/>
            <person name="Bargiela R."/>
            <person name="Peplies J."/>
            <person name="Huws S.A."/>
            <person name="Newbold C.J."/>
            <person name="Golyshin P.N."/>
            <person name="Simon M.A."/>
            <person name="Lopez G."/>
            <person name="Yakimov M.M."/>
            <person name="Ferrer M."/>
        </authorList>
    </citation>
    <scope>NUCLEOTIDE SEQUENCE</scope>
</reference>
<gene>
    <name evidence="6" type="ORF">EVA_04185</name>
</gene>
<dbReference type="Pfam" id="PF06803">
    <property type="entry name" value="DUF1232"/>
    <property type="match status" value="1"/>
</dbReference>
<comment type="caution">
    <text evidence="6">The sequence shown here is derived from an EMBL/GenBank/DDBJ whole genome shotgun (WGS) entry which is preliminary data.</text>
</comment>
<dbReference type="AlphaFoldDB" id="J9D4T3"/>